<dbReference type="PANTHER" id="PTHR34512">
    <property type="entry name" value="CELL SURFACE PROTEIN"/>
    <property type="match status" value="1"/>
</dbReference>
<dbReference type="EMBL" id="JAAXOU010000323">
    <property type="protein sequence ID" value="NKY16290.1"/>
    <property type="molecule type" value="Genomic_DNA"/>
</dbReference>
<organism evidence="3 4">
    <name type="scientific">Streptomyces somaliensis (strain ATCC 33201 / DSM 40738 / JCM 12659 / KCTC 9044 / NCTC 11332 / NRRL B-12077 / IP 733)</name>
    <dbReference type="NCBI Taxonomy" id="1134445"/>
    <lineage>
        <taxon>Bacteria</taxon>
        <taxon>Bacillati</taxon>
        <taxon>Actinomycetota</taxon>
        <taxon>Actinomycetes</taxon>
        <taxon>Kitasatosporales</taxon>
        <taxon>Streptomycetaceae</taxon>
        <taxon>Streptomyces</taxon>
    </lineage>
</organism>
<gene>
    <name evidence="3" type="ORF">HGA06_19805</name>
</gene>
<feature type="compositionally biased region" description="Pro residues" evidence="1">
    <location>
        <begin position="66"/>
        <end position="80"/>
    </location>
</feature>
<feature type="compositionally biased region" description="Low complexity" evidence="1">
    <location>
        <begin position="161"/>
        <end position="179"/>
    </location>
</feature>
<dbReference type="PANTHER" id="PTHR34512:SF30">
    <property type="entry name" value="OUTER MEMBRANE PROTEIN ASSEMBLY FACTOR BAMB"/>
    <property type="match status" value="1"/>
</dbReference>
<proteinExistence type="predicted"/>
<feature type="compositionally biased region" description="Low complexity" evidence="1">
    <location>
        <begin position="52"/>
        <end position="65"/>
    </location>
</feature>
<feature type="domain" description="Pyrrolo-quinoline quinone repeat" evidence="2">
    <location>
        <begin position="229"/>
        <end position="347"/>
    </location>
</feature>
<feature type="compositionally biased region" description="Pro residues" evidence="1">
    <location>
        <begin position="23"/>
        <end position="51"/>
    </location>
</feature>
<dbReference type="SUPFAM" id="SSF50998">
    <property type="entry name" value="Quinoprotein alcohol dehydrogenase-like"/>
    <property type="match status" value="1"/>
</dbReference>
<sequence>MTQPPSKQPPQGGSGSPQDPREVPQPPAAPPAPPAPPGYGFPQAPGQPPAPGYGHPQQPAQQPGPYGQPGPYAQPGPYGQPGPYAQQPGPYGQQPGPYAQPGPYGGHPTQPPYPGGPVPPGGPSKKRTTAVIAAAVAALLAVGGVTTWALTGDDEGGGTTTAGPSGSATGPSASASASADEGDGTGGGREAEDDLNAGRQPGEAKVEWLLKNDVDLPRNGADVYGPWVVGDTIAKAMYRGVEGFSTADGKKKWSIPFTTDVCEAPHAPTANGVIVVGLKDGTGDRADCRVLQQVDLRTGKAGWRTEIPKSTGFSALSDPTLAIAGNTVAAAGTGNSYGFSLTDGKQLFGKPSDGCQPYAFAGAGTRLIAAANCRVSDYENPQQEVWEVDPATGKPRWKYQLARGWEADKVYSVSPLVVNAVHREKKQRTVLVLSDAGRLRSQLSGGGDKYRAQCGGGFVVFGQRLQGCTGVAADANTFYMSTEPTSLARGTNEVVAFDLGTGKPRWRAKAGPDKTMLPLRTEGGKLLVYIEGSWDRGGAVATLAPTGGKPTVLLQHPASVARIERDFWQPRYEYADGRFFIASGRVSARDDKAELETKTMIAFGG</sequence>
<feature type="region of interest" description="Disordered" evidence="1">
    <location>
        <begin position="1"/>
        <end position="126"/>
    </location>
</feature>
<protein>
    <submittedName>
        <fullName evidence="3">PQQ-binding-like beta-propeller repeat protein</fullName>
    </submittedName>
</protein>
<feature type="region of interest" description="Disordered" evidence="1">
    <location>
        <begin position="152"/>
        <end position="199"/>
    </location>
</feature>
<feature type="compositionally biased region" description="Low complexity" evidence="1">
    <location>
        <begin position="1"/>
        <end position="11"/>
    </location>
</feature>
<dbReference type="InterPro" id="IPR002372">
    <property type="entry name" value="PQQ_rpt_dom"/>
</dbReference>
<comment type="caution">
    <text evidence="3">The sequence shown here is derived from an EMBL/GenBank/DDBJ whole genome shotgun (WGS) entry which is preliminary data.</text>
</comment>
<evidence type="ECO:0000313" key="3">
    <source>
        <dbReference type="EMBL" id="NKY16290.1"/>
    </source>
</evidence>
<evidence type="ECO:0000256" key="1">
    <source>
        <dbReference type="SAM" id="MobiDB-lite"/>
    </source>
</evidence>
<feature type="compositionally biased region" description="Pro residues" evidence="1">
    <location>
        <begin position="109"/>
        <end position="122"/>
    </location>
</feature>
<evidence type="ECO:0000313" key="4">
    <source>
        <dbReference type="Proteomes" id="UP000570003"/>
    </source>
</evidence>
<dbReference type="InterPro" id="IPR011047">
    <property type="entry name" value="Quinoprotein_ADH-like_sf"/>
</dbReference>
<name>A0AA44DH24_STRE0</name>
<feature type="compositionally biased region" description="Low complexity" evidence="1">
    <location>
        <begin position="81"/>
        <end position="108"/>
    </location>
</feature>
<evidence type="ECO:0000259" key="2">
    <source>
        <dbReference type="Pfam" id="PF13360"/>
    </source>
</evidence>
<accession>A0AA44DH24</accession>
<dbReference type="Gene3D" id="2.130.10.10">
    <property type="entry name" value="YVTN repeat-like/Quinoprotein amine dehydrogenase"/>
    <property type="match status" value="1"/>
</dbReference>
<dbReference type="RefSeq" id="WP_168440520.1">
    <property type="nucleotide sequence ID" value="NZ_JAAXOU010000323.1"/>
</dbReference>
<keyword evidence="4" id="KW-1185">Reference proteome</keyword>
<feature type="domain" description="Pyrrolo-quinoline quinone repeat" evidence="2">
    <location>
        <begin position="384"/>
        <end position="590"/>
    </location>
</feature>
<dbReference type="Pfam" id="PF13360">
    <property type="entry name" value="PQQ_2"/>
    <property type="match status" value="2"/>
</dbReference>
<dbReference type="InterPro" id="IPR015943">
    <property type="entry name" value="WD40/YVTN_repeat-like_dom_sf"/>
</dbReference>
<reference evidence="3 4" key="1">
    <citation type="submission" date="2020-04" db="EMBL/GenBank/DDBJ databases">
        <title>MicrobeNet Type strains.</title>
        <authorList>
            <person name="Nicholson A.C."/>
        </authorList>
    </citation>
    <scope>NUCLEOTIDE SEQUENCE [LARGE SCALE GENOMIC DNA]</scope>
    <source>
        <strain evidence="3 4">DSM 40738</strain>
    </source>
</reference>
<dbReference type="Proteomes" id="UP000570003">
    <property type="component" value="Unassembled WGS sequence"/>
</dbReference>
<dbReference type="AlphaFoldDB" id="A0AA44DH24"/>